<feature type="compositionally biased region" description="Low complexity" evidence="1">
    <location>
        <begin position="48"/>
        <end position="62"/>
    </location>
</feature>
<dbReference type="OMA" id="CEMKTSA"/>
<reference evidence="2 3" key="1">
    <citation type="journal article" date="2008" name="Nature">
        <title>The genome of the choanoflagellate Monosiga brevicollis and the origin of metazoans.</title>
        <authorList>
            <consortium name="JGI Sequencing"/>
            <person name="King N."/>
            <person name="Westbrook M.J."/>
            <person name="Young S.L."/>
            <person name="Kuo A."/>
            <person name="Abedin M."/>
            <person name="Chapman J."/>
            <person name="Fairclough S."/>
            <person name="Hellsten U."/>
            <person name="Isogai Y."/>
            <person name="Letunic I."/>
            <person name="Marr M."/>
            <person name="Pincus D."/>
            <person name="Putnam N."/>
            <person name="Rokas A."/>
            <person name="Wright K.J."/>
            <person name="Zuzow R."/>
            <person name="Dirks W."/>
            <person name="Good M."/>
            <person name="Goodstein D."/>
            <person name="Lemons D."/>
            <person name="Li W."/>
            <person name="Lyons J.B."/>
            <person name="Morris A."/>
            <person name="Nichols S."/>
            <person name="Richter D.J."/>
            <person name="Salamov A."/>
            <person name="Bork P."/>
            <person name="Lim W.A."/>
            <person name="Manning G."/>
            <person name="Miller W.T."/>
            <person name="McGinnis W."/>
            <person name="Shapiro H."/>
            <person name="Tjian R."/>
            <person name="Grigoriev I.V."/>
            <person name="Rokhsar D."/>
        </authorList>
    </citation>
    <scope>NUCLEOTIDE SEQUENCE [LARGE SCALE GENOMIC DNA]</scope>
    <source>
        <strain evidence="3">MX1 / ATCC 50154</strain>
    </source>
</reference>
<feature type="compositionally biased region" description="Low complexity" evidence="1">
    <location>
        <begin position="93"/>
        <end position="103"/>
    </location>
</feature>
<keyword evidence="3" id="KW-1185">Reference proteome</keyword>
<dbReference type="STRING" id="81824.A9V2A3"/>
<accession>A9V2A3</accession>
<name>A9V2A3_MONBE</name>
<evidence type="ECO:0000256" key="1">
    <source>
        <dbReference type="SAM" id="MobiDB-lite"/>
    </source>
</evidence>
<feature type="compositionally biased region" description="Gly residues" evidence="1">
    <location>
        <begin position="29"/>
        <end position="47"/>
    </location>
</feature>
<feature type="compositionally biased region" description="Polar residues" evidence="1">
    <location>
        <begin position="538"/>
        <end position="548"/>
    </location>
</feature>
<feature type="compositionally biased region" description="Gly residues" evidence="1">
    <location>
        <begin position="157"/>
        <end position="180"/>
    </location>
</feature>
<sequence>MADWDNIPAAGRGKPGAYGRGAPPRAALGRGGKPGMGGGKPGMGGGKPSRPGGKPMPGGKPSFAPAPNSGSAVGGGKPSYGGGKPAPPLRATSGGKPAYPSSGGKPGYGGGKPTPSARPVGGGKPAPAGKPMPGGKPMSRGKPMSGVPSNGGPARPTGGGKPTAGRGKPGVGMAGGGKPVGGSTIPSAVRTGKPQYARMQAGVPPAARSGKPGPAATPHVGPGKRMPFANPPPQPRVQASVNNDEDEDDSVDAGALKRDLSVHAYKRPKLNQPSSSSGSLGAAPAPSSTAADAYARHPVERQHATYVPPPTAPEPVASTAAATTSTTPPTAAAAQTAARPAATATSKSEGPPETSDIELIVGVSYRGPIQDRPLPLPQRTSETAKLSNKTAALMIQKYYCPPEANISAAIKPRLDKLFRFLSALERRAASAGSEASNDMRLRLFDTFIFHSVSPKQLIDYAVAMGYAPHEKREEFTHTLTNFIPQLSPKATSKPKAADSSAARTSPQRPAPATGSGAKRPSKDQRPPAKKAKSAASDGATTPAASALTNAPVATPPVHKAETKKAPIPEPTRTYAPNKAEALSRKSQADAYTGAKQLNTTGQQSPAAASTHALARLCEMKTSAASASAVIADEVYIMISAATEAQPTSAPSKLNNVFANLNQANKRRDRNKKKTSATSAAVPKVCAVYGFHPRFPRFPRFPRLLP</sequence>
<dbReference type="Proteomes" id="UP000001357">
    <property type="component" value="Unassembled WGS sequence"/>
</dbReference>
<dbReference type="KEGG" id="mbr:MONBRDRAFT_9164"/>
<dbReference type="AlphaFoldDB" id="A9V2A3"/>
<feature type="compositionally biased region" description="Basic and acidic residues" evidence="1">
    <location>
        <begin position="294"/>
        <end position="303"/>
    </location>
</feature>
<dbReference type="InParanoid" id="A9V2A3"/>
<feature type="region of interest" description="Disordered" evidence="1">
    <location>
        <begin position="485"/>
        <end position="589"/>
    </location>
</feature>
<feature type="compositionally biased region" description="Low complexity" evidence="1">
    <location>
        <begin position="125"/>
        <end position="144"/>
    </location>
</feature>
<protein>
    <submittedName>
        <fullName evidence="2">Uncharacterized protein</fullName>
    </submittedName>
</protein>
<organism evidence="2 3">
    <name type="scientific">Monosiga brevicollis</name>
    <name type="common">Choanoflagellate</name>
    <dbReference type="NCBI Taxonomy" id="81824"/>
    <lineage>
        <taxon>Eukaryota</taxon>
        <taxon>Choanoflagellata</taxon>
        <taxon>Craspedida</taxon>
        <taxon>Salpingoecidae</taxon>
        <taxon>Monosiga</taxon>
    </lineage>
</organism>
<feature type="compositionally biased region" description="Low complexity" evidence="1">
    <location>
        <begin position="314"/>
        <end position="345"/>
    </location>
</feature>
<feature type="region of interest" description="Disordered" evidence="1">
    <location>
        <begin position="1"/>
        <end position="355"/>
    </location>
</feature>
<evidence type="ECO:0000313" key="2">
    <source>
        <dbReference type="EMBL" id="EDQ88340.1"/>
    </source>
</evidence>
<dbReference type="GeneID" id="5892218"/>
<proteinExistence type="predicted"/>
<evidence type="ECO:0000313" key="3">
    <source>
        <dbReference type="Proteomes" id="UP000001357"/>
    </source>
</evidence>
<feature type="compositionally biased region" description="Low complexity" evidence="1">
    <location>
        <begin position="273"/>
        <end position="293"/>
    </location>
</feature>
<gene>
    <name evidence="2" type="ORF">MONBRDRAFT_9164</name>
</gene>
<dbReference type="RefSeq" id="XP_001746933.1">
    <property type="nucleotide sequence ID" value="XM_001746881.1"/>
</dbReference>
<dbReference type="EMBL" id="CH991555">
    <property type="protein sequence ID" value="EDQ88340.1"/>
    <property type="molecule type" value="Genomic_DNA"/>
</dbReference>
<feature type="compositionally biased region" description="Gly residues" evidence="1">
    <location>
        <begin position="72"/>
        <end position="84"/>
    </location>
</feature>